<keyword evidence="12" id="KW-0539">Nucleus</keyword>
<comment type="subcellular location">
    <subcellularLocation>
        <location evidence="1">Nucleus membrane</location>
        <topology evidence="1">Multi-pass membrane protein</topology>
    </subcellularLocation>
    <subcellularLocation>
        <location evidence="2">Nucleus</location>
        <location evidence="2">Nuclear pore complex</location>
    </subcellularLocation>
</comment>
<evidence type="ECO:0000256" key="4">
    <source>
        <dbReference type="ARBA" id="ARBA00022448"/>
    </source>
</evidence>
<evidence type="ECO:0000256" key="3">
    <source>
        <dbReference type="ARBA" id="ARBA00005760"/>
    </source>
</evidence>
<evidence type="ECO:0000313" key="14">
    <source>
        <dbReference type="EMBL" id="GAA5807605.1"/>
    </source>
</evidence>
<evidence type="ECO:0000313" key="15">
    <source>
        <dbReference type="Proteomes" id="UP001473302"/>
    </source>
</evidence>
<keyword evidence="9" id="KW-0811">Translocation</keyword>
<evidence type="ECO:0000256" key="11">
    <source>
        <dbReference type="ARBA" id="ARBA00023136"/>
    </source>
</evidence>
<evidence type="ECO:0000256" key="12">
    <source>
        <dbReference type="ARBA" id="ARBA00023242"/>
    </source>
</evidence>
<dbReference type="InterPro" id="IPR019049">
    <property type="entry name" value="Nucleoporin_prot_Ndc1/Nup"/>
</dbReference>
<feature type="transmembrane region" description="Helical" evidence="13">
    <location>
        <begin position="62"/>
        <end position="81"/>
    </location>
</feature>
<keyword evidence="6" id="KW-0509">mRNA transport</keyword>
<dbReference type="PANTHER" id="PTHR13269">
    <property type="entry name" value="NUCLEOPORIN NDC1"/>
    <property type="match status" value="1"/>
</dbReference>
<keyword evidence="5 13" id="KW-0812">Transmembrane</keyword>
<feature type="transmembrane region" description="Helical" evidence="13">
    <location>
        <begin position="110"/>
        <end position="135"/>
    </location>
</feature>
<reference evidence="14 15" key="1">
    <citation type="submission" date="2024-04" db="EMBL/GenBank/DDBJ databases">
        <title>genome sequences of Mucor flavus KT1a and Helicostylum pulchrum KT1b strains isolated from the surface of a dry-aged beef.</title>
        <authorList>
            <person name="Toyotome T."/>
            <person name="Hosono M."/>
            <person name="Torimaru M."/>
            <person name="Fukuda K."/>
            <person name="Mikami N."/>
        </authorList>
    </citation>
    <scope>NUCLEOTIDE SEQUENCE [LARGE SCALE GENOMIC DNA]</scope>
    <source>
        <strain evidence="14 15">KT1a</strain>
    </source>
</reference>
<evidence type="ECO:0000256" key="7">
    <source>
        <dbReference type="ARBA" id="ARBA00022927"/>
    </source>
</evidence>
<evidence type="ECO:0000256" key="8">
    <source>
        <dbReference type="ARBA" id="ARBA00022989"/>
    </source>
</evidence>
<protein>
    <recommendedName>
        <fullName evidence="16">Nucleoporin NDC1</fullName>
    </recommendedName>
</protein>
<evidence type="ECO:0008006" key="16">
    <source>
        <dbReference type="Google" id="ProtNLM"/>
    </source>
</evidence>
<proteinExistence type="inferred from homology"/>
<keyword evidence="11 13" id="KW-0472">Membrane</keyword>
<organism evidence="14 15">
    <name type="scientific">Mucor flavus</name>
    <dbReference type="NCBI Taxonomy" id="439312"/>
    <lineage>
        <taxon>Eukaryota</taxon>
        <taxon>Fungi</taxon>
        <taxon>Fungi incertae sedis</taxon>
        <taxon>Mucoromycota</taxon>
        <taxon>Mucoromycotina</taxon>
        <taxon>Mucoromycetes</taxon>
        <taxon>Mucorales</taxon>
        <taxon>Mucorineae</taxon>
        <taxon>Mucoraceae</taxon>
        <taxon>Mucor</taxon>
    </lineage>
</organism>
<evidence type="ECO:0000256" key="6">
    <source>
        <dbReference type="ARBA" id="ARBA00022816"/>
    </source>
</evidence>
<keyword evidence="4" id="KW-0813">Transport</keyword>
<evidence type="ECO:0000256" key="5">
    <source>
        <dbReference type="ARBA" id="ARBA00022692"/>
    </source>
</evidence>
<feature type="transmembrane region" description="Helical" evidence="13">
    <location>
        <begin position="38"/>
        <end position="56"/>
    </location>
</feature>
<comment type="similarity">
    <text evidence="3">Belongs to the NDC1 family.</text>
</comment>
<keyword evidence="10" id="KW-0906">Nuclear pore complex</keyword>
<dbReference type="EMBL" id="BAABUK010000002">
    <property type="protein sequence ID" value="GAA5807605.1"/>
    <property type="molecule type" value="Genomic_DNA"/>
</dbReference>
<evidence type="ECO:0000256" key="1">
    <source>
        <dbReference type="ARBA" id="ARBA00004232"/>
    </source>
</evidence>
<dbReference type="Pfam" id="PF09531">
    <property type="entry name" value="Ndc1_Nup"/>
    <property type="match status" value="1"/>
</dbReference>
<evidence type="ECO:0000256" key="10">
    <source>
        <dbReference type="ARBA" id="ARBA00023132"/>
    </source>
</evidence>
<comment type="caution">
    <text evidence="14">The sequence shown here is derived from an EMBL/GenBank/DDBJ whole genome shotgun (WGS) entry which is preliminary data.</text>
</comment>
<keyword evidence="7" id="KW-0653">Protein transport</keyword>
<name>A0ABP9YL74_9FUNG</name>
<keyword evidence="8 13" id="KW-1133">Transmembrane helix</keyword>
<keyword evidence="15" id="KW-1185">Reference proteome</keyword>
<dbReference type="Proteomes" id="UP001473302">
    <property type="component" value="Unassembled WGS sequence"/>
</dbReference>
<gene>
    <name evidence="14" type="ORF">MFLAVUS_000973</name>
</gene>
<evidence type="ECO:0000256" key="9">
    <source>
        <dbReference type="ARBA" id="ARBA00023010"/>
    </source>
</evidence>
<evidence type="ECO:0000256" key="2">
    <source>
        <dbReference type="ARBA" id="ARBA00004567"/>
    </source>
</evidence>
<dbReference type="PANTHER" id="PTHR13269:SF6">
    <property type="entry name" value="NUCLEOPORIN NDC1"/>
    <property type="match status" value="1"/>
</dbReference>
<accession>A0ABP9YL74</accession>
<evidence type="ECO:0000256" key="13">
    <source>
        <dbReference type="SAM" id="Phobius"/>
    </source>
</evidence>
<sequence>MNPKPKSVPSIDVKKSVPRTCQTYTEAYRNVARLKYKWYNVTLGLLCIVLAILTQLELLIALATHVSTSLAIICFYLSWIMDEKYTSTFFLQSPEHYLGIRQLNQEKIFVYLYAFILGLDYTVVHLWNRAFIVMLTMSRVLGSPIVEFDWSDIHLFLRLIVAGVLTITTFNLANCIYDVAYSYTLPYTDPYSNQFECLLQGLSEKKNDSIKAVALSELALISNKRPDKRNELFKTFVNGLRESSWYKIMTQCLLVIEDLCTKLDIEYSRARPVVTSTPIVTPFSDEPIFTTTQENQIHYDDRTSSVFSEVSELAEGIPSCLPPLKIESFGWLQKSMVVNMIKSLEFRFELIGDLESIYADTVLKRMQIVFDGYLLVIWSVQSLGGLTAGSLKEDSFGFIQNEIDGILNCLLRCLVDVESYVKDPPMAYKKLLNQKVIPGEVEAVILALKEVIYQISTTFNKYTDNFKMGSKYDIKWQSFLNFQE</sequence>